<evidence type="ECO:0000256" key="6">
    <source>
        <dbReference type="ARBA" id="ARBA00022801"/>
    </source>
</evidence>
<comment type="catalytic activity">
    <reaction evidence="1">
        <text>Hydrolysis of terminal, non-reducing (1-&gt;4)-linked alpha-D-glucose residues with release of alpha-D-glucose.</text>
        <dbReference type="EC" id="3.2.1.20"/>
    </reaction>
</comment>
<dbReference type="InterPro" id="IPR030459">
    <property type="entry name" value="Glyco_hydro_31_CS"/>
</dbReference>
<dbReference type="PROSITE" id="PS51448">
    <property type="entry name" value="P_TREFOIL_2"/>
    <property type="match status" value="1"/>
</dbReference>
<evidence type="ECO:0000256" key="2">
    <source>
        <dbReference type="ARBA" id="ARBA00004370"/>
    </source>
</evidence>
<dbReference type="Gene3D" id="4.10.110.10">
    <property type="entry name" value="Spasmolytic Protein, domain 1"/>
    <property type="match status" value="1"/>
</dbReference>
<dbReference type="EC" id="3.2.1.20" evidence="4"/>
<evidence type="ECO:0000256" key="7">
    <source>
        <dbReference type="ARBA" id="ARBA00023136"/>
    </source>
</evidence>
<dbReference type="CDD" id="cd00111">
    <property type="entry name" value="Trefoil"/>
    <property type="match status" value="1"/>
</dbReference>
<dbReference type="SMART" id="SM00018">
    <property type="entry name" value="PD"/>
    <property type="match status" value="1"/>
</dbReference>
<accession>A0ABN7RTT0</accession>
<dbReference type="InterPro" id="IPR000519">
    <property type="entry name" value="P_trefoil_dom"/>
</dbReference>
<dbReference type="Proteomes" id="UP001158576">
    <property type="component" value="Chromosome PAR"/>
</dbReference>
<dbReference type="InterPro" id="IPR044913">
    <property type="entry name" value="P_trefoil_dom_sf"/>
</dbReference>
<dbReference type="PROSITE" id="PS00707">
    <property type="entry name" value="GLYCOSYL_HYDROL_F31_2"/>
    <property type="match status" value="1"/>
</dbReference>
<sequence length="1093" mass="122851">MRLSSSLLAVAAYGSLSQIKKHENKIETIEDYSRVNALGLKVNIDEDGKATGDFYRDSGNYIDPLKKGEYTLVEFDFHHNQLQSSVKMGGIDTEIHEEYGTKHPLEFTHFQINGLDGTVSDVFINGKALEKEAWEQKESKRLVIKDGFVKLSIIQQFDISIVVGDVNDRVDCTPGQKDIGPDECAERGCTWSELPSTPDAPSCFHNSSIINHGYISSKFGALTSPSESFSLNRPAELNSISKFSEPVTNPQVTMVKLSKNAFRMKISAEGRFEIPDEAEIHQLPFEGTTSESDYSVEYGHVNDRFFFKISRDGQDLIDSSHGPLIFEDQYLETSFALGSSNCYGLGEHNHRRFRHSLNWYRWPMFTRDNALTFGEKNLYGAQPFFMCGEGNSFFGVYFHNSNAQEAQFSPKPAITWRSTGGIFDISIVVADSAEELVQVYTSQIVGKPFLPPQWSLGFHLSRWGYNSVDEMKKVVNEMIAAKIPLEAQYADIDYMDGKKDFTIDPDKFSGLADFAKELLEDHNMHFILILDPAIANINPDTKKEYTEAEYPSYARAKAADVWIRNPDGTPAQARVWPGLTLFPDFTDINKTEPWWTDECRRFLDDEGVNFAALWIDMNEPSNFNNARDDPPQQCLDKWSNPPFIPNILGAEKGLFAGTLCMDGVQAWGKHYDVHSLYGHSMNLVTDKTLKALYPDRRSFILTRSQFAGTGRVAGHWFGDNQSTWSQMKWSIISMLEYSLFGFAFTGADICGFFLQTTPQLCQRWQQLGAFYPYSRNHNAIGWADQHPTAFDDDMIESTRNALLIRYSLIPSLITIMYESNQFGSTTVRSLMAEFPFDRNAADCSDQFLWGRGFMIAPVLEENAVSRAVYFPANASWYDYHSYEEIVGSGKTKLIQADMMTIPLYARGGTFLTSQTPEVTTVAQRFNPITITYFMDKVKPTELREGAIFRDNGVGLLNEEGDNYMKFNFNPINGEFTSFCTKRCVAGKEDDLDIEKLVIVGVERRLTTVLVNGQPVSSTFSGNTVTIELSGIKISTEWSIVSPDLIVGVETTATSSTTTSTIASTTTDSDDENSARSNGIFTSVLLIFLAHFLA</sequence>
<dbReference type="SUPFAM" id="SSF51011">
    <property type="entry name" value="Glycosyl hydrolase domain"/>
    <property type="match status" value="1"/>
</dbReference>
<dbReference type="SUPFAM" id="SSF74650">
    <property type="entry name" value="Galactose mutarotase-like"/>
    <property type="match status" value="1"/>
</dbReference>
<evidence type="ECO:0000313" key="16">
    <source>
        <dbReference type="Proteomes" id="UP001158576"/>
    </source>
</evidence>
<evidence type="ECO:0000256" key="12">
    <source>
        <dbReference type="PROSITE-ProRule" id="PRU00779"/>
    </source>
</evidence>
<keyword evidence="7" id="KW-0472">Membrane</keyword>
<evidence type="ECO:0000259" key="14">
    <source>
        <dbReference type="PROSITE" id="PS51448"/>
    </source>
</evidence>
<evidence type="ECO:0000256" key="11">
    <source>
        <dbReference type="ARBA" id="ARBA00041343"/>
    </source>
</evidence>
<keyword evidence="5" id="KW-0732">Signal</keyword>
<comment type="caution">
    <text evidence="12">Lacks conserved residue(s) required for the propagation of feature annotation.</text>
</comment>
<keyword evidence="16" id="KW-1185">Reference proteome</keyword>
<dbReference type="Gene3D" id="2.60.40.1760">
    <property type="entry name" value="glycosyl hydrolase (family 31)"/>
    <property type="match status" value="1"/>
</dbReference>
<dbReference type="InterPro" id="IPR000322">
    <property type="entry name" value="Glyco_hydro_31_TIM"/>
</dbReference>
<dbReference type="Pfam" id="PF13802">
    <property type="entry name" value="Gal_mutarotas_2"/>
    <property type="match status" value="1"/>
</dbReference>
<name>A0ABN7RTT0_OIKDI</name>
<dbReference type="CDD" id="cd06602">
    <property type="entry name" value="GH31_MGAM_SI_GAA"/>
    <property type="match status" value="1"/>
</dbReference>
<evidence type="ECO:0000256" key="1">
    <source>
        <dbReference type="ARBA" id="ARBA00001657"/>
    </source>
</evidence>
<keyword evidence="10 13" id="KW-0326">Glycosidase</keyword>
<gene>
    <name evidence="15" type="ORF">OKIOD_LOCUS2617</name>
</gene>
<organism evidence="15 16">
    <name type="scientific">Oikopleura dioica</name>
    <name type="common">Tunicate</name>
    <dbReference type="NCBI Taxonomy" id="34765"/>
    <lineage>
        <taxon>Eukaryota</taxon>
        <taxon>Metazoa</taxon>
        <taxon>Chordata</taxon>
        <taxon>Tunicata</taxon>
        <taxon>Appendicularia</taxon>
        <taxon>Copelata</taxon>
        <taxon>Oikopleuridae</taxon>
        <taxon>Oikopleura</taxon>
    </lineage>
</organism>
<evidence type="ECO:0000256" key="9">
    <source>
        <dbReference type="ARBA" id="ARBA00023180"/>
    </source>
</evidence>
<keyword evidence="6 13" id="KW-0378">Hydrolase</keyword>
<dbReference type="Pfam" id="PF21365">
    <property type="entry name" value="Glyco_hydro_31_3rd"/>
    <property type="match status" value="1"/>
</dbReference>
<dbReference type="InterPro" id="IPR017853">
    <property type="entry name" value="GH"/>
</dbReference>
<evidence type="ECO:0000256" key="13">
    <source>
        <dbReference type="RuleBase" id="RU361185"/>
    </source>
</evidence>
<feature type="domain" description="P-type" evidence="14">
    <location>
        <begin position="160"/>
        <end position="207"/>
    </location>
</feature>
<dbReference type="EMBL" id="OU015568">
    <property type="protein sequence ID" value="CAG5085949.1"/>
    <property type="molecule type" value="Genomic_DNA"/>
</dbReference>
<proteinExistence type="inferred from homology"/>
<reference evidence="15 16" key="1">
    <citation type="submission" date="2021-04" db="EMBL/GenBank/DDBJ databases">
        <authorList>
            <person name="Bliznina A."/>
        </authorList>
    </citation>
    <scope>NUCLEOTIDE SEQUENCE [LARGE SCALE GENOMIC DNA]</scope>
</reference>
<dbReference type="InterPro" id="IPR048395">
    <property type="entry name" value="Glyco_hydro_31_C"/>
</dbReference>
<dbReference type="SUPFAM" id="SSF51445">
    <property type="entry name" value="(Trans)glycosidases"/>
    <property type="match status" value="1"/>
</dbReference>
<dbReference type="PANTHER" id="PTHR22762:SF133">
    <property type="entry name" value="P-TYPE DOMAIN-CONTAINING PROTEIN"/>
    <property type="match status" value="1"/>
</dbReference>
<dbReference type="Pfam" id="PF01055">
    <property type="entry name" value="Glyco_hydro_31_2nd"/>
    <property type="match status" value="1"/>
</dbReference>
<evidence type="ECO:0000256" key="4">
    <source>
        <dbReference type="ARBA" id="ARBA00012741"/>
    </source>
</evidence>
<keyword evidence="9" id="KW-0325">Glycoprotein</keyword>
<evidence type="ECO:0000256" key="5">
    <source>
        <dbReference type="ARBA" id="ARBA00022729"/>
    </source>
</evidence>
<dbReference type="PANTHER" id="PTHR22762">
    <property type="entry name" value="ALPHA-GLUCOSIDASE"/>
    <property type="match status" value="1"/>
</dbReference>
<dbReference type="Pfam" id="PF00088">
    <property type="entry name" value="Trefoil"/>
    <property type="match status" value="1"/>
</dbReference>
<dbReference type="Gene3D" id="2.60.40.1180">
    <property type="entry name" value="Golgi alpha-mannosidase II"/>
    <property type="match status" value="3"/>
</dbReference>
<evidence type="ECO:0000313" key="15">
    <source>
        <dbReference type="EMBL" id="CAG5085949.1"/>
    </source>
</evidence>
<dbReference type="InterPro" id="IPR011013">
    <property type="entry name" value="Gal_mutarotase_sf_dom"/>
</dbReference>
<comment type="similarity">
    <text evidence="3 13">Belongs to the glycosyl hydrolase 31 family.</text>
</comment>
<protein>
    <recommendedName>
        <fullName evidence="4">alpha-glucosidase</fullName>
        <ecNumber evidence="4">3.2.1.20</ecNumber>
    </recommendedName>
    <alternativeName>
        <fullName evidence="11">Maltase</fullName>
    </alternativeName>
</protein>
<evidence type="ECO:0000256" key="8">
    <source>
        <dbReference type="ARBA" id="ARBA00023157"/>
    </source>
</evidence>
<dbReference type="Gene3D" id="3.20.20.80">
    <property type="entry name" value="Glycosidases"/>
    <property type="match status" value="1"/>
</dbReference>
<keyword evidence="8" id="KW-1015">Disulfide bond</keyword>
<comment type="subcellular location">
    <subcellularLocation>
        <location evidence="2">Membrane</location>
    </subcellularLocation>
</comment>
<evidence type="ECO:0000256" key="3">
    <source>
        <dbReference type="ARBA" id="ARBA00007806"/>
    </source>
</evidence>
<dbReference type="CDD" id="cd14752">
    <property type="entry name" value="GH31_N"/>
    <property type="match status" value="1"/>
</dbReference>
<dbReference type="SUPFAM" id="SSF57492">
    <property type="entry name" value="Trefoil"/>
    <property type="match status" value="1"/>
</dbReference>
<dbReference type="InterPro" id="IPR013780">
    <property type="entry name" value="Glyco_hydro_b"/>
</dbReference>
<evidence type="ECO:0000256" key="10">
    <source>
        <dbReference type="ARBA" id="ARBA00023295"/>
    </source>
</evidence>
<dbReference type="InterPro" id="IPR025887">
    <property type="entry name" value="Glyco_hydro_31_N_dom"/>
</dbReference>